<evidence type="ECO:0000313" key="1">
    <source>
        <dbReference type="EMBL" id="GIM07641.1"/>
    </source>
</evidence>
<name>A0A8J4GIC3_9CHLO</name>
<feature type="non-terminal residue" evidence="1">
    <location>
        <position position="153"/>
    </location>
</feature>
<dbReference type="Proteomes" id="UP000722791">
    <property type="component" value="Unassembled WGS sequence"/>
</dbReference>
<sequence>MGSAASKPRSREAAVFPQVNTDSAIAEALLPCAFEKKPSLLSVPGCKTFASEAVRADAEPFMAAQSTSFQYELTGESPQGRKILYEGTLVAIKAVGDEDGRPRALAHVQLVLSWPEELFQANNGREVGDLTLNHVLATVAALRVDSLLLGTSD</sequence>
<accession>A0A8J4GIC3</accession>
<dbReference type="AlphaFoldDB" id="A0A8J4GIC3"/>
<protein>
    <submittedName>
        <fullName evidence="1">Uncharacterized protein</fullName>
    </submittedName>
</protein>
<dbReference type="EMBL" id="BNCQ01000024">
    <property type="protein sequence ID" value="GIM07641.1"/>
    <property type="molecule type" value="Genomic_DNA"/>
</dbReference>
<evidence type="ECO:0000313" key="2">
    <source>
        <dbReference type="Proteomes" id="UP000722791"/>
    </source>
</evidence>
<comment type="caution">
    <text evidence="1">The sequence shown here is derived from an EMBL/GenBank/DDBJ whole genome shotgun (WGS) entry which is preliminary data.</text>
</comment>
<reference evidence="1" key="1">
    <citation type="journal article" date="2021" name="Proc. Natl. Acad. Sci. U.S.A.">
        <title>Three genomes in the algal genus Volvox reveal the fate of a haploid sex-determining region after a transition to homothallism.</title>
        <authorList>
            <person name="Yamamoto K."/>
            <person name="Hamaji T."/>
            <person name="Kawai-Toyooka H."/>
            <person name="Matsuzaki R."/>
            <person name="Takahashi F."/>
            <person name="Nishimura Y."/>
            <person name="Kawachi M."/>
            <person name="Noguchi H."/>
            <person name="Minakuchi Y."/>
            <person name="Umen J.G."/>
            <person name="Toyoda A."/>
            <person name="Nozaki H."/>
        </authorList>
    </citation>
    <scope>NUCLEOTIDE SEQUENCE</scope>
    <source>
        <strain evidence="1">NIES-3785</strain>
    </source>
</reference>
<gene>
    <name evidence="1" type="ORF">Vretimale_11716</name>
</gene>
<proteinExistence type="predicted"/>
<organism evidence="1 2">
    <name type="scientific">Volvox reticuliferus</name>
    <dbReference type="NCBI Taxonomy" id="1737510"/>
    <lineage>
        <taxon>Eukaryota</taxon>
        <taxon>Viridiplantae</taxon>
        <taxon>Chlorophyta</taxon>
        <taxon>core chlorophytes</taxon>
        <taxon>Chlorophyceae</taxon>
        <taxon>CS clade</taxon>
        <taxon>Chlamydomonadales</taxon>
        <taxon>Volvocaceae</taxon>
        <taxon>Volvox</taxon>
    </lineage>
</organism>